<dbReference type="Proteomes" id="UP000199629">
    <property type="component" value="Unassembled WGS sequence"/>
</dbReference>
<feature type="domain" description="Aminoglycoside phosphotransferase" evidence="1">
    <location>
        <begin position="135"/>
        <end position="334"/>
    </location>
</feature>
<dbReference type="AlphaFoldDB" id="A0A1C4ZBI3"/>
<dbReference type="InterPro" id="IPR002575">
    <property type="entry name" value="Aminoglycoside_PTrfase"/>
</dbReference>
<accession>A0A1C4ZBI3</accession>
<dbReference type="RefSeq" id="WP_091269479.1">
    <property type="nucleotide sequence ID" value="NZ_FMCS01000013.1"/>
</dbReference>
<keyword evidence="2" id="KW-0808">Transferase</keyword>
<evidence type="ECO:0000259" key="1">
    <source>
        <dbReference type="Pfam" id="PF01636"/>
    </source>
</evidence>
<reference evidence="3" key="1">
    <citation type="submission" date="2016-06" db="EMBL/GenBank/DDBJ databases">
        <authorList>
            <person name="Varghese N."/>
            <person name="Submissions Spin"/>
        </authorList>
    </citation>
    <scope>NUCLEOTIDE SEQUENCE [LARGE SCALE GENOMIC DNA]</scope>
    <source>
        <strain evidence="3">DSM 45246</strain>
    </source>
</reference>
<organism evidence="2 3">
    <name type="scientific">Micromonospora chaiyaphumensis</name>
    <dbReference type="NCBI Taxonomy" id="307119"/>
    <lineage>
        <taxon>Bacteria</taxon>
        <taxon>Bacillati</taxon>
        <taxon>Actinomycetota</taxon>
        <taxon>Actinomycetes</taxon>
        <taxon>Micromonosporales</taxon>
        <taxon>Micromonosporaceae</taxon>
        <taxon>Micromonospora</taxon>
    </lineage>
</organism>
<dbReference type="Pfam" id="PF01636">
    <property type="entry name" value="APH"/>
    <property type="match status" value="1"/>
</dbReference>
<dbReference type="SUPFAM" id="SSF56112">
    <property type="entry name" value="Protein kinase-like (PK-like)"/>
    <property type="match status" value="1"/>
</dbReference>
<evidence type="ECO:0000313" key="3">
    <source>
        <dbReference type="Proteomes" id="UP000199629"/>
    </source>
</evidence>
<gene>
    <name evidence="2" type="ORF">GA0070214_11330</name>
</gene>
<protein>
    <submittedName>
        <fullName evidence="2">Phosphotransferase enzyme family protein</fullName>
    </submittedName>
</protein>
<dbReference type="Gene3D" id="3.90.1200.10">
    <property type="match status" value="1"/>
</dbReference>
<dbReference type="EMBL" id="FMCS01000013">
    <property type="protein sequence ID" value="SCF30196.1"/>
    <property type="molecule type" value="Genomic_DNA"/>
</dbReference>
<keyword evidence="3" id="KW-1185">Reference proteome</keyword>
<proteinExistence type="predicted"/>
<sequence length="389" mass="41564">MSRTVTLVLVDADGRPLGALPPYDVPEPWWQEVGSIVDEARSRYGVDVAVLRLLTGDRPEPPGGHVAYLGQVTGPPAVPLTPATVDLTPHPLRAPYAEPGGPARSVAWATGELRRVGRAVTAVAQQRTWNLSAIWRLDGPGGSAWLKQVPPFFRHEAAVLRWLGAAAPTTAPTLLAADDTGRTLLDHVPGEDRYGADEAERAAVAADHHTVQLRAVEAADTLVAAGVPDLRGPALAGWIRDRLAPHDPTVVADLLAGLDDRLDRVRDCGLPDTLVHGDLHPGNVRGDGTRRTVIDWGDAFVGHPAFDILRLTETLAPPVAGRLREAWAARWRADVPGSDPQRAVELLRPVAELRLAAVYAMFLAGIEPSEHPYHHGDVPACLARAAAAT</sequence>
<dbReference type="GO" id="GO:0016740">
    <property type="term" value="F:transferase activity"/>
    <property type="evidence" value="ECO:0007669"/>
    <property type="project" value="UniProtKB-KW"/>
</dbReference>
<evidence type="ECO:0000313" key="2">
    <source>
        <dbReference type="EMBL" id="SCF30196.1"/>
    </source>
</evidence>
<name>A0A1C4ZBI3_9ACTN</name>
<dbReference type="InterPro" id="IPR011009">
    <property type="entry name" value="Kinase-like_dom_sf"/>
</dbReference>